<protein>
    <submittedName>
        <fullName evidence="1">Uncharacterized protein</fullName>
    </submittedName>
</protein>
<proteinExistence type="predicted"/>
<evidence type="ECO:0000313" key="2">
    <source>
        <dbReference type="Proteomes" id="UP000324298"/>
    </source>
</evidence>
<keyword evidence="2" id="KW-1185">Reference proteome</keyword>
<dbReference type="AlphaFoldDB" id="A0A5A9X6W3"/>
<accession>A0A5A9X6W3</accession>
<dbReference type="EMBL" id="SRSD01000010">
    <property type="protein sequence ID" value="KAA0888776.1"/>
    <property type="molecule type" value="Genomic_DNA"/>
</dbReference>
<dbReference type="Proteomes" id="UP000324298">
    <property type="component" value="Unassembled WGS sequence"/>
</dbReference>
<organism evidence="1 2">
    <name type="scientific">Oryzomonas rubra</name>
    <dbReference type="NCBI Taxonomy" id="2509454"/>
    <lineage>
        <taxon>Bacteria</taxon>
        <taxon>Pseudomonadati</taxon>
        <taxon>Thermodesulfobacteriota</taxon>
        <taxon>Desulfuromonadia</taxon>
        <taxon>Geobacterales</taxon>
        <taxon>Geobacteraceae</taxon>
        <taxon>Oryzomonas</taxon>
    </lineage>
</organism>
<name>A0A5A9X6W3_9BACT</name>
<dbReference type="RefSeq" id="WP_149309111.1">
    <property type="nucleotide sequence ID" value="NZ_SRSD01000010.1"/>
</dbReference>
<gene>
    <name evidence="1" type="ORF">ET418_15460</name>
</gene>
<reference evidence="1 2" key="1">
    <citation type="submission" date="2019-04" db="EMBL/GenBank/DDBJ databases">
        <title>Geobacter ruber sp. nov., ferric-reducing bacteria isolated from paddy soil.</title>
        <authorList>
            <person name="Xu Z."/>
            <person name="Masuda Y."/>
            <person name="Itoh H."/>
            <person name="Senoo K."/>
        </authorList>
    </citation>
    <scope>NUCLEOTIDE SEQUENCE [LARGE SCALE GENOMIC DNA]</scope>
    <source>
        <strain evidence="1 2">Red88</strain>
    </source>
</reference>
<sequence length="435" mass="46000">MLGLSGADLLTSRKTAMDAVPLVQSSAESDATAYRQSVLLADCNAIIQYLETTRIMIGSSVDDGVNLLQVNGSEKLSGNLTFVSDQVERFISCSAMGGAIRFRGNSGAATDRGLMFGMINNAGTWAEYARIPADSGNLLIGTTTDDGVNKLQVNGGIYANGNMVLSGATNNQLITLKQAGPYTWWNINNVAGVFGVAPYGQANVLSLTAPGNVLIGTTTDDGVNKLQVDGSLSIRAYPYSTSYERHFDCSDHTGTKPSHQNMIAIGSTSWCDNAYMRFVTQNVERMQISVSGNVLIGTSTDNGMGRLQVASSNISLSDSYSLVWGNAATYISGNSSSPILGFTVGGAERVRIAPSGNVLVGTYADDGVNKLQVNGSSYIYSNLTIGAGNIKCNLTNSQALSATNDFQITVVSNTQIKFQMRGSDGLTRNYTMTLS</sequence>
<comment type="caution">
    <text evidence="1">The sequence shown here is derived from an EMBL/GenBank/DDBJ whole genome shotgun (WGS) entry which is preliminary data.</text>
</comment>
<dbReference type="OrthoDB" id="680331at2"/>
<evidence type="ECO:0000313" key="1">
    <source>
        <dbReference type="EMBL" id="KAA0888776.1"/>
    </source>
</evidence>